<dbReference type="GO" id="GO:0003677">
    <property type="term" value="F:DNA binding"/>
    <property type="evidence" value="ECO:0007669"/>
    <property type="project" value="UniProtKB-UniRule"/>
</dbReference>
<sequence length="38" mass="4353">MAAGHLNRLKDFSHWLESFVEMLTVEKGLSKNTCRSCL</sequence>
<dbReference type="InterPro" id="IPR044068">
    <property type="entry name" value="CB"/>
</dbReference>
<proteinExistence type="predicted"/>
<protein>
    <recommendedName>
        <fullName evidence="3">Core-binding (CB) domain-containing protein</fullName>
    </recommendedName>
</protein>
<dbReference type="AlphaFoldDB" id="W6TDL4"/>
<evidence type="ECO:0000256" key="2">
    <source>
        <dbReference type="PROSITE-ProRule" id="PRU01248"/>
    </source>
</evidence>
<accession>W6TDL4</accession>
<evidence type="ECO:0000259" key="3">
    <source>
        <dbReference type="PROSITE" id="PS51900"/>
    </source>
</evidence>
<dbReference type="GO" id="GO:0015074">
    <property type="term" value="P:DNA integration"/>
    <property type="evidence" value="ECO:0007669"/>
    <property type="project" value="UniProtKB-KW"/>
</dbReference>
<name>W6TDL4_HOLOB</name>
<feature type="domain" description="Core-binding (CB)" evidence="3">
    <location>
        <begin position="10"/>
        <end position="38"/>
    </location>
</feature>
<dbReference type="EMBL" id="AWTR02000082">
    <property type="protein sequence ID" value="ETZ06831.1"/>
    <property type="molecule type" value="Genomic_DNA"/>
</dbReference>
<dbReference type="Proteomes" id="UP000019112">
    <property type="component" value="Unassembled WGS sequence"/>
</dbReference>
<evidence type="ECO:0000256" key="1">
    <source>
        <dbReference type="ARBA" id="ARBA00022908"/>
    </source>
</evidence>
<organism evidence="4 5">
    <name type="scientific">Holospora obtusa F1</name>
    <dbReference type="NCBI Taxonomy" id="1399147"/>
    <lineage>
        <taxon>Bacteria</taxon>
        <taxon>Pseudomonadati</taxon>
        <taxon>Pseudomonadota</taxon>
        <taxon>Alphaproteobacteria</taxon>
        <taxon>Holosporales</taxon>
        <taxon>Holosporaceae</taxon>
        <taxon>Holospora</taxon>
    </lineage>
</organism>
<gene>
    <name evidence="4" type="ORF">P618_200992</name>
</gene>
<keyword evidence="5" id="KW-1185">Reference proteome</keyword>
<keyword evidence="1" id="KW-0229">DNA integration</keyword>
<keyword evidence="2" id="KW-0238">DNA-binding</keyword>
<evidence type="ECO:0000313" key="4">
    <source>
        <dbReference type="EMBL" id="ETZ06831.1"/>
    </source>
</evidence>
<reference evidence="4 5" key="1">
    <citation type="journal article" date="2014" name="FEMS Microbiol. Lett.">
        <title>Draft genome sequences of three Holospora species (Holospora obtusa, Holospora undulata, and Holospora elegans), endonuclear symbiotic bacteria of the ciliate Paramecium caudatum.</title>
        <authorList>
            <person name="Dohra H."/>
            <person name="Tanaka K."/>
            <person name="Suzuki T."/>
            <person name="Fujishima M."/>
            <person name="Suzuki H."/>
        </authorList>
    </citation>
    <scope>NUCLEOTIDE SEQUENCE [LARGE SCALE GENOMIC DNA]</scope>
    <source>
        <strain evidence="4 5">F1</strain>
    </source>
</reference>
<dbReference type="PROSITE" id="PS51900">
    <property type="entry name" value="CB"/>
    <property type="match status" value="1"/>
</dbReference>
<dbReference type="STRING" id="1399147.P618_200992"/>
<evidence type="ECO:0000313" key="5">
    <source>
        <dbReference type="Proteomes" id="UP000019112"/>
    </source>
</evidence>
<comment type="caution">
    <text evidence="4">The sequence shown here is derived from an EMBL/GenBank/DDBJ whole genome shotgun (WGS) entry which is preliminary data.</text>
</comment>